<evidence type="ECO:0000259" key="8">
    <source>
        <dbReference type="Pfam" id="PF01431"/>
    </source>
</evidence>
<evidence type="ECO:0000256" key="4">
    <source>
        <dbReference type="ARBA" id="ARBA00022723"/>
    </source>
</evidence>
<evidence type="ECO:0000313" key="10">
    <source>
        <dbReference type="EMBL" id="KRN78725.1"/>
    </source>
</evidence>
<evidence type="ECO:0000256" key="7">
    <source>
        <dbReference type="ARBA" id="ARBA00023049"/>
    </source>
</evidence>
<dbReference type="AlphaFoldDB" id="A0A0R2JTN0"/>
<dbReference type="Gene3D" id="1.10.1380.10">
    <property type="entry name" value="Neutral endopeptidase , domain2"/>
    <property type="match status" value="1"/>
</dbReference>
<dbReference type="GO" id="GO:0016485">
    <property type="term" value="P:protein processing"/>
    <property type="evidence" value="ECO:0007669"/>
    <property type="project" value="TreeGrafter"/>
</dbReference>
<dbReference type="PATRIC" id="fig|1122148.6.peg.1028"/>
<dbReference type="CDD" id="cd08662">
    <property type="entry name" value="M13"/>
    <property type="match status" value="1"/>
</dbReference>
<organism evidence="10 11">
    <name type="scientific">Fructilactobacillus lindneri DSM 20690 = JCM 11027</name>
    <dbReference type="NCBI Taxonomy" id="1122148"/>
    <lineage>
        <taxon>Bacteria</taxon>
        <taxon>Bacillati</taxon>
        <taxon>Bacillota</taxon>
        <taxon>Bacilli</taxon>
        <taxon>Lactobacillales</taxon>
        <taxon>Lactobacillaceae</taxon>
        <taxon>Fructilactobacillus</taxon>
    </lineage>
</organism>
<evidence type="ECO:0000259" key="9">
    <source>
        <dbReference type="Pfam" id="PF05649"/>
    </source>
</evidence>
<dbReference type="EMBL" id="JQBT01000033">
    <property type="protein sequence ID" value="KRN78725.1"/>
    <property type="molecule type" value="Genomic_DNA"/>
</dbReference>
<dbReference type="InterPro" id="IPR024079">
    <property type="entry name" value="MetalloPept_cat_dom_sf"/>
</dbReference>
<comment type="similarity">
    <text evidence="2">Belongs to the peptidase M13 family.</text>
</comment>
<dbReference type="GO" id="GO:0004222">
    <property type="term" value="F:metalloendopeptidase activity"/>
    <property type="evidence" value="ECO:0007669"/>
    <property type="project" value="InterPro"/>
</dbReference>
<evidence type="ECO:0000256" key="1">
    <source>
        <dbReference type="ARBA" id="ARBA00001947"/>
    </source>
</evidence>
<comment type="cofactor">
    <cofactor evidence="1">
        <name>Zn(2+)</name>
        <dbReference type="ChEBI" id="CHEBI:29105"/>
    </cofactor>
</comment>
<dbReference type="GO" id="GO:0046872">
    <property type="term" value="F:metal ion binding"/>
    <property type="evidence" value="ECO:0007669"/>
    <property type="project" value="UniProtKB-KW"/>
</dbReference>
<dbReference type="Pfam" id="PF01431">
    <property type="entry name" value="Peptidase_M13"/>
    <property type="match status" value="1"/>
</dbReference>
<dbReference type="SUPFAM" id="SSF55486">
    <property type="entry name" value="Metalloproteases ('zincins'), catalytic domain"/>
    <property type="match status" value="1"/>
</dbReference>
<keyword evidence="7" id="KW-0482">Metalloprotease</keyword>
<evidence type="ECO:0000256" key="6">
    <source>
        <dbReference type="ARBA" id="ARBA00022833"/>
    </source>
</evidence>
<dbReference type="PROSITE" id="PS51885">
    <property type="entry name" value="NEPRILYSIN"/>
    <property type="match status" value="1"/>
</dbReference>
<protein>
    <submittedName>
        <fullName evidence="10">Neutral endopeptidase</fullName>
    </submittedName>
</protein>
<proteinExistence type="inferred from homology"/>
<dbReference type="OrthoDB" id="9775677at2"/>
<dbReference type="InterPro" id="IPR042089">
    <property type="entry name" value="Peptidase_M13_dom_2"/>
</dbReference>
<feature type="domain" description="Peptidase M13 N-terminal" evidence="9">
    <location>
        <begin position="14"/>
        <end position="392"/>
    </location>
</feature>
<keyword evidence="6" id="KW-0862">Zinc</keyword>
<evidence type="ECO:0000256" key="2">
    <source>
        <dbReference type="ARBA" id="ARBA00007357"/>
    </source>
</evidence>
<dbReference type="Pfam" id="PF05649">
    <property type="entry name" value="Peptidase_M13_N"/>
    <property type="match status" value="1"/>
</dbReference>
<evidence type="ECO:0000313" key="11">
    <source>
        <dbReference type="Proteomes" id="UP000051565"/>
    </source>
</evidence>
<dbReference type="GeneID" id="61249865"/>
<comment type="caution">
    <text evidence="10">The sequence shown here is derived from an EMBL/GenBank/DDBJ whole genome shotgun (WGS) entry which is preliminary data.</text>
</comment>
<dbReference type="InterPro" id="IPR008753">
    <property type="entry name" value="Peptidase_M13_N"/>
</dbReference>
<keyword evidence="11" id="KW-1185">Reference proteome</keyword>
<keyword evidence="5" id="KW-0378">Hydrolase</keyword>
<dbReference type="PRINTS" id="PR00786">
    <property type="entry name" value="NEPRILYSIN"/>
</dbReference>
<dbReference type="RefSeq" id="WP_054645954.1">
    <property type="nucleotide sequence ID" value="NZ_FUXS01000002.1"/>
</dbReference>
<feature type="domain" description="Peptidase M13 C-terminal" evidence="8">
    <location>
        <begin position="446"/>
        <end position="636"/>
    </location>
</feature>
<dbReference type="InterPro" id="IPR018497">
    <property type="entry name" value="Peptidase_M13_C"/>
</dbReference>
<name>A0A0R2JTN0_9LACO</name>
<dbReference type="Gene3D" id="3.40.390.10">
    <property type="entry name" value="Collagenase (Catalytic Domain)"/>
    <property type="match status" value="1"/>
</dbReference>
<dbReference type="STRING" id="53444.AYR59_03105"/>
<dbReference type="PANTHER" id="PTHR11733:SF167">
    <property type="entry name" value="FI17812P1-RELATED"/>
    <property type="match status" value="1"/>
</dbReference>
<dbReference type="PANTHER" id="PTHR11733">
    <property type="entry name" value="ZINC METALLOPROTEASE FAMILY M13 NEPRILYSIN-RELATED"/>
    <property type="match status" value="1"/>
</dbReference>
<keyword evidence="3" id="KW-0645">Protease</keyword>
<evidence type="ECO:0000256" key="3">
    <source>
        <dbReference type="ARBA" id="ARBA00022670"/>
    </source>
</evidence>
<evidence type="ECO:0000256" key="5">
    <source>
        <dbReference type="ARBA" id="ARBA00022801"/>
    </source>
</evidence>
<dbReference type="InterPro" id="IPR000718">
    <property type="entry name" value="Peptidase_M13"/>
</dbReference>
<dbReference type="GO" id="GO:0005886">
    <property type="term" value="C:plasma membrane"/>
    <property type="evidence" value="ECO:0007669"/>
    <property type="project" value="TreeGrafter"/>
</dbReference>
<gene>
    <name evidence="10" type="ORF">IV52_GL001002</name>
</gene>
<dbReference type="Proteomes" id="UP000051565">
    <property type="component" value="Unassembled WGS sequence"/>
</dbReference>
<reference evidence="10 11" key="1">
    <citation type="journal article" date="2015" name="Genome Announc.">
        <title>Expanding the biotechnology potential of lactobacilli through comparative genomics of 213 strains and associated genera.</title>
        <authorList>
            <person name="Sun Z."/>
            <person name="Harris H.M."/>
            <person name="McCann A."/>
            <person name="Guo C."/>
            <person name="Argimon S."/>
            <person name="Zhang W."/>
            <person name="Yang X."/>
            <person name="Jeffery I.B."/>
            <person name="Cooney J.C."/>
            <person name="Kagawa T.F."/>
            <person name="Liu W."/>
            <person name="Song Y."/>
            <person name="Salvetti E."/>
            <person name="Wrobel A."/>
            <person name="Rasinkangas P."/>
            <person name="Parkhill J."/>
            <person name="Rea M.C."/>
            <person name="O'Sullivan O."/>
            <person name="Ritari J."/>
            <person name="Douillard F.P."/>
            <person name="Paul Ross R."/>
            <person name="Yang R."/>
            <person name="Briner A.E."/>
            <person name="Felis G.E."/>
            <person name="de Vos W.M."/>
            <person name="Barrangou R."/>
            <person name="Klaenhammer T.R."/>
            <person name="Caufield P.W."/>
            <person name="Cui Y."/>
            <person name="Zhang H."/>
            <person name="O'Toole P.W."/>
        </authorList>
    </citation>
    <scope>NUCLEOTIDE SEQUENCE [LARGE SCALE GENOMIC DNA]</scope>
    <source>
        <strain evidence="10 11">DSM 20690</strain>
    </source>
</reference>
<accession>A0A0R2JTN0</accession>
<sequence>MTNKQFPINTDEIKDNIYDAVNGAWTKQATIPADHSSVGGFMDLVDDIEKTLMKDSEELKNGTLEANTPELKEYVKFYKMANNFKKRDSEGAASVKPIIERIINLKDFNDLNDQLPDWILSGLPTPFSLDLDPDMKNAKVNALFASGPSLFMPDKTYYEKGNQAFQQLMPIFTEMSSKLLQMVGYNENDANKIVVNAKKFDQLIAPNVKSAEEAADYSKMYNPETTDELASSTSVLNLKAAINQLVGAVPDKIIVTEPQYFQHLAELLSANNFQLMKDWMLVKVVNRFSGTLSEDFRQVGDTYSRALSGKEEAMKPEKAAFYLASGTFDQVVGDYYGKKYFGEKAKADVHHMVEKMIGVYKDRLSQNEWLSPDTKKMAIKKLSTLGIQVGYPEKITPIYSKFKTNENESILANLLNFSKIANQDMFSKWNKPVERERWEMSANTVNAYYHPFKNIIVFPAAILQAPFYSLNQSSSANYGGIGAVIAHEISHAFDNNGSLFDEFGNLNNWWSKEDHQHFTELAQKMIKEFDGIPFAGGKVNGKLTVSENIADAGGLSCAEAAAKQEPDADLNEFFINWTRIWRMKARMEYQQLLLSIDVHAPAALRASVQVKNLDDFYSTFDVTDTDKMYLDPADRVQIW</sequence>
<keyword evidence="4" id="KW-0479">Metal-binding</keyword>